<protein>
    <recommendedName>
        <fullName evidence="3">DNA-binding protein</fullName>
    </recommendedName>
</protein>
<accession>A0A917B9T4</accession>
<keyword evidence="2" id="KW-1185">Reference proteome</keyword>
<dbReference type="AlphaFoldDB" id="A0A917B9T4"/>
<organism evidence="1 2">
    <name type="scientific">Subtercola lobariae</name>
    <dbReference type="NCBI Taxonomy" id="1588641"/>
    <lineage>
        <taxon>Bacteria</taxon>
        <taxon>Bacillati</taxon>
        <taxon>Actinomycetota</taxon>
        <taxon>Actinomycetes</taxon>
        <taxon>Micrococcales</taxon>
        <taxon>Microbacteriaceae</taxon>
        <taxon>Subtercola</taxon>
    </lineage>
</organism>
<proteinExistence type="predicted"/>
<evidence type="ECO:0000313" key="2">
    <source>
        <dbReference type="Proteomes" id="UP000598775"/>
    </source>
</evidence>
<reference evidence="1 2" key="1">
    <citation type="journal article" date="2014" name="Int. J. Syst. Evol. Microbiol.">
        <title>Complete genome sequence of Corynebacterium casei LMG S-19264T (=DSM 44701T), isolated from a smear-ripened cheese.</title>
        <authorList>
            <consortium name="US DOE Joint Genome Institute (JGI-PGF)"/>
            <person name="Walter F."/>
            <person name="Albersmeier A."/>
            <person name="Kalinowski J."/>
            <person name="Ruckert C."/>
        </authorList>
    </citation>
    <scope>NUCLEOTIDE SEQUENCE [LARGE SCALE GENOMIC DNA]</scope>
    <source>
        <strain evidence="1 2">CGMCC 1.12976</strain>
    </source>
</reference>
<comment type="caution">
    <text evidence="1">The sequence shown here is derived from an EMBL/GenBank/DDBJ whole genome shotgun (WGS) entry which is preliminary data.</text>
</comment>
<evidence type="ECO:0000313" key="1">
    <source>
        <dbReference type="EMBL" id="GGF31131.1"/>
    </source>
</evidence>
<name>A0A917B9T4_9MICO</name>
<dbReference type="EMBL" id="BMGP01000004">
    <property type="protein sequence ID" value="GGF31131.1"/>
    <property type="molecule type" value="Genomic_DNA"/>
</dbReference>
<evidence type="ECO:0008006" key="3">
    <source>
        <dbReference type="Google" id="ProtNLM"/>
    </source>
</evidence>
<dbReference type="RefSeq" id="WP_188678847.1">
    <property type="nucleotide sequence ID" value="NZ_BMGP01000004.1"/>
</dbReference>
<gene>
    <name evidence="1" type="ORF">GCM10011399_25430</name>
</gene>
<dbReference type="Proteomes" id="UP000598775">
    <property type="component" value="Unassembled WGS sequence"/>
</dbReference>
<sequence length="202" mass="21528">MTSATTELTLQHYLADSGVAWSEHDVVASMELLIGARRGAATVALSEAEQQLWNRYSGTPVAGTPESVELGRLADRRSLTEVAVASVVALTAEQVADQLGLRASTIRHYRAEGKLYGFVADGKTRFPGWQFVNDLTAVVPGLATVLGAFEPGLHPRSVMGFFQTPQSELVIGGVAVSPRDWLLDGGDPEEVRVLAAEVGRGL</sequence>